<gene>
    <name evidence="2" type="ORF">LBPG_04241</name>
</gene>
<dbReference type="AlphaFoldDB" id="A0A806K7E2"/>
<dbReference type="Proteomes" id="UP000015927">
    <property type="component" value="Plasmid 2"/>
</dbReference>
<dbReference type="KEGG" id="lpi:LBPG_04241"/>
<name>A0A806K7E2_LACPA</name>
<evidence type="ECO:0000313" key="2">
    <source>
        <dbReference type="EMBL" id="AGT63756.1"/>
    </source>
</evidence>
<proteinExistence type="predicted"/>
<feature type="coiled-coil region" evidence="1">
    <location>
        <begin position="3"/>
        <end position="44"/>
    </location>
</feature>
<dbReference type="GeneID" id="57091568"/>
<protein>
    <submittedName>
        <fullName evidence="2">Uncharacterized protein</fullName>
    </submittedName>
</protein>
<keyword evidence="1" id="KW-0175">Coiled coil</keyword>
<accession>A0A806K7E2</accession>
<evidence type="ECO:0000313" key="3">
    <source>
        <dbReference type="Proteomes" id="UP000015927"/>
    </source>
</evidence>
<evidence type="ECO:0000256" key="1">
    <source>
        <dbReference type="SAM" id="Coils"/>
    </source>
</evidence>
<sequence>MAKKSLEDRIKSKENRIKELEEQQKKLQQQLTAARRDLKVLKADKVDALLSESHLTYEDIAKLLQKEKHNEAPDFH</sequence>
<organism evidence="2 3">
    <name type="scientific">Lacticaseibacillus paracasei subsp. paracasei 8700:2</name>
    <dbReference type="NCBI Taxonomy" id="537973"/>
    <lineage>
        <taxon>Bacteria</taxon>
        <taxon>Bacillati</taxon>
        <taxon>Bacillota</taxon>
        <taxon>Bacilli</taxon>
        <taxon>Lactobacillales</taxon>
        <taxon>Lactobacillaceae</taxon>
        <taxon>Lacticaseibacillus</taxon>
    </lineage>
</organism>
<geneLocation type="plasmid" evidence="2 3">
    <name>2</name>
</geneLocation>
<dbReference type="RefSeq" id="WP_003660038.1">
    <property type="nucleotide sequence ID" value="NC_022123.1"/>
</dbReference>
<reference evidence="2 3" key="1">
    <citation type="submission" date="2010-12" db="EMBL/GenBank/DDBJ databases">
        <title>The Genome Sequence of Lactobacillus paracasei subsp. paracasei strain 8700:2.</title>
        <authorList>
            <consortium name="The Broad Institute Genome Sequencing Platform"/>
            <person name="Ward D."/>
            <person name="Earl A."/>
            <person name="Feldgarden M."/>
            <person name="Young S.K."/>
            <person name="Gargeya S."/>
            <person name="Zeng Q."/>
            <person name="Alvarado L."/>
            <person name="Berlin A."/>
            <person name="Bochicchio J."/>
            <person name="Chapman S.B."/>
            <person name="Chen Z."/>
            <person name="Freedman E."/>
            <person name="Gellesch M."/>
            <person name="Goldberg J."/>
            <person name="Griggs A."/>
            <person name="Gujja S."/>
            <person name="Heilman E."/>
            <person name="Heiman D."/>
            <person name="Howarth C."/>
            <person name="Mehta T."/>
            <person name="Neiman D."/>
            <person name="Pearson M."/>
            <person name="Roberts A."/>
            <person name="Saif S."/>
            <person name="Shea T."/>
            <person name="Shenoy N."/>
            <person name="Sisk P."/>
            <person name="Stolte C."/>
            <person name="Sykes S."/>
            <person name="White J."/>
            <person name="Yandava C."/>
            <person name="Saulnier D."/>
            <person name="Haas B."/>
            <person name="Nusbaum C."/>
            <person name="Birren B."/>
        </authorList>
    </citation>
    <scope>NUCLEOTIDE SEQUENCE [LARGE SCALE GENOMIC DNA]</scope>
    <source>
        <strain evidence="2 3">8700:2</strain>
        <plasmid evidence="2 3">2</plasmid>
    </source>
</reference>
<dbReference type="EMBL" id="CP002393">
    <property type="protein sequence ID" value="AGT63756.1"/>
    <property type="molecule type" value="Genomic_DNA"/>
</dbReference>
<keyword evidence="2" id="KW-0614">Plasmid</keyword>